<evidence type="ECO:0000256" key="2">
    <source>
        <dbReference type="HAMAP-Rule" id="MF_00791"/>
    </source>
</evidence>
<dbReference type="InterPro" id="IPR023065">
    <property type="entry name" value="Uncharacterised_ApaG"/>
</dbReference>
<proteinExistence type="inferred from homology"/>
<dbReference type="AlphaFoldDB" id="A0A501X3P0"/>
<comment type="caution">
    <text evidence="4">The sequence shown here is derived from an EMBL/GenBank/DDBJ whole genome shotgun (WGS) entry which is preliminary data.</text>
</comment>
<dbReference type="PROSITE" id="PS51087">
    <property type="entry name" value="APAG"/>
    <property type="match status" value="1"/>
</dbReference>
<name>A0A501X3P0_9GAMM</name>
<dbReference type="RefSeq" id="WP_140587216.1">
    <property type="nucleotide sequence ID" value="NZ_VFRR01000003.1"/>
</dbReference>
<dbReference type="InterPro" id="IPR036767">
    <property type="entry name" value="ApaG_sf"/>
</dbReference>
<sequence length="124" mass="13758">MLDHDIVVSVRTEFIPSQSVPAEQRYVFAYHISITNCGTMGAQLLSRHWIITNGEEQVQEVKGEGVIGETPYLQTGESFHYTSGTILATPVGVMQGSYRFRDDNGDEFDAPIAPFTLSVPNQIH</sequence>
<reference evidence="4 5" key="1">
    <citation type="submission" date="2019-06" db="EMBL/GenBank/DDBJ databases">
        <title>A novel bacterium of genus Marinomonas, isolated from coastal sand.</title>
        <authorList>
            <person name="Huang H."/>
            <person name="Mo K."/>
            <person name="Hu Y."/>
        </authorList>
    </citation>
    <scope>NUCLEOTIDE SEQUENCE [LARGE SCALE GENOMIC DNA]</scope>
    <source>
        <strain evidence="4 5">HB171799</strain>
    </source>
</reference>
<feature type="domain" description="ApaG" evidence="3">
    <location>
        <begin position="1"/>
        <end position="124"/>
    </location>
</feature>
<dbReference type="HAMAP" id="MF_00791">
    <property type="entry name" value="ApaG"/>
    <property type="match status" value="1"/>
</dbReference>
<dbReference type="Pfam" id="PF04379">
    <property type="entry name" value="DUF525"/>
    <property type="match status" value="1"/>
</dbReference>
<dbReference type="Proteomes" id="UP000315901">
    <property type="component" value="Unassembled WGS sequence"/>
</dbReference>
<keyword evidence="5" id="KW-1185">Reference proteome</keyword>
<dbReference type="PANTHER" id="PTHR14289">
    <property type="entry name" value="F-BOX ONLY PROTEIN 3"/>
    <property type="match status" value="1"/>
</dbReference>
<dbReference type="Gene3D" id="2.60.40.1470">
    <property type="entry name" value="ApaG domain"/>
    <property type="match status" value="1"/>
</dbReference>
<evidence type="ECO:0000313" key="4">
    <source>
        <dbReference type="EMBL" id="TPE55063.1"/>
    </source>
</evidence>
<dbReference type="InterPro" id="IPR007474">
    <property type="entry name" value="ApaG_domain"/>
</dbReference>
<organism evidence="4 5">
    <name type="scientific">Maribrevibacterium harenarium</name>
    <dbReference type="NCBI Taxonomy" id="2589817"/>
    <lineage>
        <taxon>Bacteria</taxon>
        <taxon>Pseudomonadati</taxon>
        <taxon>Pseudomonadota</taxon>
        <taxon>Gammaproteobacteria</taxon>
        <taxon>Oceanospirillales</taxon>
        <taxon>Oceanospirillaceae</taxon>
        <taxon>Maribrevibacterium</taxon>
    </lineage>
</organism>
<dbReference type="SUPFAM" id="SSF110069">
    <property type="entry name" value="ApaG-like"/>
    <property type="match status" value="1"/>
</dbReference>
<dbReference type="NCBIfam" id="NF003967">
    <property type="entry name" value="PRK05461.1"/>
    <property type="match status" value="1"/>
</dbReference>
<dbReference type="OrthoDB" id="9795226at2"/>
<evidence type="ECO:0000256" key="1">
    <source>
        <dbReference type="ARBA" id="ARBA00017693"/>
    </source>
</evidence>
<gene>
    <name evidence="2 4" type="primary">apaG</name>
    <name evidence="4" type="ORF">FJM67_02565</name>
</gene>
<dbReference type="PANTHER" id="PTHR14289:SF16">
    <property type="entry name" value="POLYMERASE DELTA-INTERACTING PROTEIN 2"/>
    <property type="match status" value="1"/>
</dbReference>
<evidence type="ECO:0000313" key="5">
    <source>
        <dbReference type="Proteomes" id="UP000315901"/>
    </source>
</evidence>
<accession>A0A501X3P0</accession>
<evidence type="ECO:0000259" key="3">
    <source>
        <dbReference type="PROSITE" id="PS51087"/>
    </source>
</evidence>
<protein>
    <recommendedName>
        <fullName evidence="1 2">Protein ApaG</fullName>
    </recommendedName>
</protein>
<dbReference type="GO" id="GO:0070987">
    <property type="term" value="P:error-free translesion synthesis"/>
    <property type="evidence" value="ECO:0007669"/>
    <property type="project" value="TreeGrafter"/>
</dbReference>
<dbReference type="EMBL" id="VFRR01000003">
    <property type="protein sequence ID" value="TPE55063.1"/>
    <property type="molecule type" value="Genomic_DNA"/>
</dbReference>